<keyword evidence="4 7" id="KW-0378">Hydrolase</keyword>
<evidence type="ECO:0000313" key="9">
    <source>
        <dbReference type="Proteomes" id="UP000242329"/>
    </source>
</evidence>
<evidence type="ECO:0000256" key="1">
    <source>
        <dbReference type="ARBA" id="ARBA00001033"/>
    </source>
</evidence>
<dbReference type="GO" id="GO:0046872">
    <property type="term" value="F:metal ion binding"/>
    <property type="evidence" value="ECO:0007669"/>
    <property type="project" value="UniProtKB-KW"/>
</dbReference>
<name>A0A1M5NEM6_9FIRM</name>
<dbReference type="Proteomes" id="UP000242329">
    <property type="component" value="Unassembled WGS sequence"/>
</dbReference>
<dbReference type="AlphaFoldDB" id="A0A1M5NEM6"/>
<accession>A0A1M5NEM6</accession>
<dbReference type="Gene3D" id="3.40.190.80">
    <property type="match status" value="1"/>
</dbReference>
<comment type="similarity">
    <text evidence="7">Belongs to the inositol monophosphatase superfamily.</text>
</comment>
<dbReference type="PRINTS" id="PR00377">
    <property type="entry name" value="IMPHPHTASES"/>
</dbReference>
<evidence type="ECO:0000256" key="6">
    <source>
        <dbReference type="PIRSR" id="PIRSR600760-2"/>
    </source>
</evidence>
<dbReference type="PROSITE" id="PS00630">
    <property type="entry name" value="IMP_2"/>
    <property type="match status" value="1"/>
</dbReference>
<dbReference type="SUPFAM" id="SSF56655">
    <property type="entry name" value="Carbohydrate phosphatase"/>
    <property type="match status" value="1"/>
</dbReference>
<dbReference type="InterPro" id="IPR033942">
    <property type="entry name" value="IMPase"/>
</dbReference>
<dbReference type="Pfam" id="PF00459">
    <property type="entry name" value="Inositol_P"/>
    <property type="match status" value="1"/>
</dbReference>
<sequence length="264" mass="29604">MLDGTEMLERAKKWAYEAGRVQMEYLDKNLNIETKSTSIDLITEVDYLSEKIILEGIKGNYPDHSILSEEAGTYDIKSDYMWIVDPLDGTTNYAQGLPVFAVSIALQYRGETVLGVVYAPFLKQMFTAVKGEGSYLNDKRIKVSSKTEFKNAFLATGFPYDRAIHPDNNLKYFCHFKPRVRGIRRLGSAAYDLACVAAGIFDGYWELNLNLWDVAAGAFLVEEAGGKVIYLKEKRGVSLVAGNEVIAERIVEEIKAADLKEQNL</sequence>
<feature type="binding site" evidence="6">
    <location>
        <position position="85"/>
    </location>
    <ligand>
        <name>Mg(2+)</name>
        <dbReference type="ChEBI" id="CHEBI:18420"/>
        <label>1</label>
        <note>catalytic</note>
    </ligand>
</feature>
<dbReference type="STRING" id="1123382.SAMN02745221_01186"/>
<dbReference type="CDD" id="cd01639">
    <property type="entry name" value="IMPase"/>
    <property type="match status" value="1"/>
</dbReference>
<dbReference type="InterPro" id="IPR022337">
    <property type="entry name" value="Inositol_monophosphatase_SuhB"/>
</dbReference>
<dbReference type="InterPro" id="IPR000760">
    <property type="entry name" value="Inositol_monophosphatase-like"/>
</dbReference>
<dbReference type="Gene3D" id="3.30.540.10">
    <property type="entry name" value="Fructose-1,6-Bisphosphatase, subunit A, domain 1"/>
    <property type="match status" value="1"/>
</dbReference>
<evidence type="ECO:0000256" key="3">
    <source>
        <dbReference type="ARBA" id="ARBA00022723"/>
    </source>
</evidence>
<dbReference type="PRINTS" id="PR01959">
    <property type="entry name" value="SBIMPHPHTASE"/>
</dbReference>
<gene>
    <name evidence="8" type="ORF">SAMN02745221_01186</name>
</gene>
<dbReference type="FunFam" id="3.30.540.10:FF:000003">
    <property type="entry name" value="Inositol-1-monophosphatase"/>
    <property type="match status" value="1"/>
</dbReference>
<protein>
    <recommendedName>
        <fullName evidence="7">Inositol-1-monophosphatase</fullName>
        <ecNumber evidence="7">3.1.3.25</ecNumber>
    </recommendedName>
</protein>
<dbReference type="InterPro" id="IPR020550">
    <property type="entry name" value="Inositol_monophosphatase_CS"/>
</dbReference>
<dbReference type="EMBL" id="FQWY01000016">
    <property type="protein sequence ID" value="SHG87971.1"/>
    <property type="molecule type" value="Genomic_DNA"/>
</dbReference>
<feature type="binding site" evidence="6">
    <location>
        <position position="213"/>
    </location>
    <ligand>
        <name>Mg(2+)</name>
        <dbReference type="ChEBI" id="CHEBI:18420"/>
        <label>1</label>
        <note>catalytic</note>
    </ligand>
</feature>
<proteinExistence type="inferred from homology"/>
<comment type="catalytic activity">
    <reaction evidence="1 7">
        <text>a myo-inositol phosphate + H2O = myo-inositol + phosphate</text>
        <dbReference type="Rhea" id="RHEA:24056"/>
        <dbReference type="ChEBI" id="CHEBI:15377"/>
        <dbReference type="ChEBI" id="CHEBI:17268"/>
        <dbReference type="ChEBI" id="CHEBI:43474"/>
        <dbReference type="ChEBI" id="CHEBI:84139"/>
        <dbReference type="EC" id="3.1.3.25"/>
    </reaction>
</comment>
<dbReference type="GO" id="GO:0006020">
    <property type="term" value="P:inositol metabolic process"/>
    <property type="evidence" value="ECO:0007669"/>
    <property type="project" value="TreeGrafter"/>
</dbReference>
<evidence type="ECO:0000313" key="8">
    <source>
        <dbReference type="EMBL" id="SHG87971.1"/>
    </source>
</evidence>
<comment type="cofactor">
    <cofactor evidence="2 6 7">
        <name>Mg(2+)</name>
        <dbReference type="ChEBI" id="CHEBI:18420"/>
    </cofactor>
</comment>
<dbReference type="RefSeq" id="WP_242939010.1">
    <property type="nucleotide sequence ID" value="NZ_FQWY01000016.1"/>
</dbReference>
<feature type="binding site" evidence="6">
    <location>
        <position position="88"/>
    </location>
    <ligand>
        <name>Mg(2+)</name>
        <dbReference type="ChEBI" id="CHEBI:18420"/>
        <label>1</label>
        <note>catalytic</note>
    </ligand>
</feature>
<keyword evidence="3 6" id="KW-0479">Metal-binding</keyword>
<organism evidence="8 9">
    <name type="scientific">Thermosyntropha lipolytica DSM 11003</name>
    <dbReference type="NCBI Taxonomy" id="1123382"/>
    <lineage>
        <taxon>Bacteria</taxon>
        <taxon>Bacillati</taxon>
        <taxon>Bacillota</taxon>
        <taxon>Clostridia</taxon>
        <taxon>Eubacteriales</taxon>
        <taxon>Syntrophomonadaceae</taxon>
        <taxon>Thermosyntropha</taxon>
    </lineage>
</organism>
<feature type="binding site" evidence="6">
    <location>
        <position position="69"/>
    </location>
    <ligand>
        <name>Mg(2+)</name>
        <dbReference type="ChEBI" id="CHEBI:18420"/>
        <label>1</label>
        <note>catalytic</note>
    </ligand>
</feature>
<keyword evidence="5 6" id="KW-0460">Magnesium</keyword>
<dbReference type="PANTHER" id="PTHR20854:SF4">
    <property type="entry name" value="INOSITOL-1-MONOPHOSPHATASE-RELATED"/>
    <property type="match status" value="1"/>
</dbReference>
<dbReference type="GO" id="GO:0007165">
    <property type="term" value="P:signal transduction"/>
    <property type="evidence" value="ECO:0007669"/>
    <property type="project" value="TreeGrafter"/>
</dbReference>
<dbReference type="GO" id="GO:0008934">
    <property type="term" value="F:inositol monophosphate 1-phosphatase activity"/>
    <property type="evidence" value="ECO:0007669"/>
    <property type="project" value="InterPro"/>
</dbReference>
<evidence type="ECO:0000256" key="7">
    <source>
        <dbReference type="RuleBase" id="RU364068"/>
    </source>
</evidence>
<dbReference type="PANTHER" id="PTHR20854">
    <property type="entry name" value="INOSITOL MONOPHOSPHATASE"/>
    <property type="match status" value="1"/>
</dbReference>
<dbReference type="EC" id="3.1.3.25" evidence="7"/>
<reference evidence="9" key="1">
    <citation type="submission" date="2016-11" db="EMBL/GenBank/DDBJ databases">
        <authorList>
            <person name="Varghese N."/>
            <person name="Submissions S."/>
        </authorList>
    </citation>
    <scope>NUCLEOTIDE SEQUENCE [LARGE SCALE GENOMIC DNA]</scope>
    <source>
        <strain evidence="9">DSM 11003</strain>
    </source>
</reference>
<evidence type="ECO:0000256" key="4">
    <source>
        <dbReference type="ARBA" id="ARBA00022801"/>
    </source>
</evidence>
<feature type="binding site" evidence="6">
    <location>
        <position position="87"/>
    </location>
    <ligand>
        <name>Mg(2+)</name>
        <dbReference type="ChEBI" id="CHEBI:18420"/>
        <label>1</label>
        <note>catalytic</note>
    </ligand>
</feature>
<keyword evidence="9" id="KW-1185">Reference proteome</keyword>
<evidence type="ECO:0000256" key="2">
    <source>
        <dbReference type="ARBA" id="ARBA00001946"/>
    </source>
</evidence>
<dbReference type="GO" id="GO:0046854">
    <property type="term" value="P:phosphatidylinositol phosphate biosynthetic process"/>
    <property type="evidence" value="ECO:0007669"/>
    <property type="project" value="InterPro"/>
</dbReference>
<evidence type="ECO:0000256" key="5">
    <source>
        <dbReference type="ARBA" id="ARBA00022842"/>
    </source>
</evidence>